<dbReference type="Gene3D" id="3.40.50.150">
    <property type="entry name" value="Vaccinia Virus protein VP39"/>
    <property type="match status" value="1"/>
</dbReference>
<keyword evidence="2" id="KW-1185">Reference proteome</keyword>
<dbReference type="KEGG" id="sgrg:L0C25_07800"/>
<evidence type="ECO:0000313" key="1">
    <source>
        <dbReference type="EMBL" id="UYM06968.1"/>
    </source>
</evidence>
<dbReference type="Pfam" id="PF13578">
    <property type="entry name" value="Methyltransf_24"/>
    <property type="match status" value="1"/>
</dbReference>
<gene>
    <name evidence="1" type="ORF">L0C25_07800</name>
</gene>
<protein>
    <submittedName>
        <fullName evidence="1">Class I SAM-dependent methyltransferase</fullName>
    </submittedName>
</protein>
<keyword evidence="1" id="KW-0808">Transferase</keyword>
<keyword evidence="1" id="KW-0489">Methyltransferase</keyword>
<sequence>MVGTTLTKTIQDIDGWFGPVDQILFEYFLRDDAPEAPGDLVELGAYKGKSAAWMGGFLRDGETFTVCDLFGAEAEASANAVENQKSYATLDRVAFEENYRAVRGDLPVVIQGLSSSILEHVSADSARFVHVDASHLYPHVLVDLESAETMLKPGGVVAFDDYRSAHTPGVAAVVWGAIATGRLHPICMTRAKMYGVFGDPTEHASRLRDWLATHDDAPAWVENEIDGRDIVRFKPLRRTKK</sequence>
<proteinExistence type="predicted"/>
<accession>A0AA46TM62</accession>
<reference evidence="1" key="1">
    <citation type="submission" date="2022-01" db="EMBL/GenBank/DDBJ databases">
        <title>Nocardioidaceae gen. sp. A5X3R13.</title>
        <authorList>
            <person name="Lopez Marin M.A."/>
            <person name="Uhlik O."/>
        </authorList>
    </citation>
    <scope>NUCLEOTIDE SEQUENCE</scope>
    <source>
        <strain evidence="1">A5X3R13</strain>
    </source>
</reference>
<organism evidence="1 2">
    <name type="scientific">Solicola gregarius</name>
    <dbReference type="NCBI Taxonomy" id="2908642"/>
    <lineage>
        <taxon>Bacteria</taxon>
        <taxon>Bacillati</taxon>
        <taxon>Actinomycetota</taxon>
        <taxon>Actinomycetes</taxon>
        <taxon>Propionibacteriales</taxon>
        <taxon>Nocardioidaceae</taxon>
        <taxon>Solicola</taxon>
    </lineage>
</organism>
<dbReference type="GO" id="GO:0032259">
    <property type="term" value="P:methylation"/>
    <property type="evidence" value="ECO:0007669"/>
    <property type="project" value="UniProtKB-KW"/>
</dbReference>
<dbReference type="InterPro" id="IPR029063">
    <property type="entry name" value="SAM-dependent_MTases_sf"/>
</dbReference>
<dbReference type="RefSeq" id="WP_271635905.1">
    <property type="nucleotide sequence ID" value="NZ_CP094970.1"/>
</dbReference>
<dbReference type="GO" id="GO:0008168">
    <property type="term" value="F:methyltransferase activity"/>
    <property type="evidence" value="ECO:0007669"/>
    <property type="project" value="UniProtKB-KW"/>
</dbReference>
<name>A0AA46TM62_9ACTN</name>
<dbReference type="EMBL" id="CP094970">
    <property type="protein sequence ID" value="UYM06968.1"/>
    <property type="molecule type" value="Genomic_DNA"/>
</dbReference>
<dbReference type="Proteomes" id="UP001164390">
    <property type="component" value="Chromosome"/>
</dbReference>
<evidence type="ECO:0000313" key="2">
    <source>
        <dbReference type="Proteomes" id="UP001164390"/>
    </source>
</evidence>
<dbReference type="AlphaFoldDB" id="A0AA46TM62"/>
<dbReference type="SUPFAM" id="SSF53335">
    <property type="entry name" value="S-adenosyl-L-methionine-dependent methyltransferases"/>
    <property type="match status" value="1"/>
</dbReference>